<protein>
    <recommendedName>
        <fullName evidence="1">Calcineurin-like phosphoesterase domain-containing protein</fullName>
    </recommendedName>
</protein>
<dbReference type="PANTHER" id="PTHR12905:SF18">
    <property type="entry name" value="ESTER HYDROLASE, PUTATIVE (AFU_ORTHOLOGUE AFUA_4G03130)-RELATED"/>
    <property type="match status" value="1"/>
</dbReference>
<dbReference type="InterPro" id="IPR029052">
    <property type="entry name" value="Metallo-depent_PP-like"/>
</dbReference>
<dbReference type="CDD" id="cd07379">
    <property type="entry name" value="MPP_239FB"/>
    <property type="match status" value="1"/>
</dbReference>
<dbReference type="Proteomes" id="UP000076580">
    <property type="component" value="Chromosome 01"/>
</dbReference>
<evidence type="ECO:0000313" key="2">
    <source>
        <dbReference type="EMBL" id="KYK59401.1"/>
    </source>
</evidence>
<dbReference type="Pfam" id="PF00149">
    <property type="entry name" value="Metallophos"/>
    <property type="match status" value="1"/>
</dbReference>
<dbReference type="RefSeq" id="XP_040658753.1">
    <property type="nucleotide sequence ID" value="XM_040797870.1"/>
</dbReference>
<sequence>MYAYTDHSHVSCITPYRYKRVSCTWYSPVPPWGQAGKLGRGGGGEGRHEALEAIAVTKLWSVARSAASCSSTSTASRALATTAHQPFDSVDAALRCAAAAMGLLTWLGFRRRNQFESLTLLDHMLSSPLTYLVDRFYHLVLVLRGSPFYPPRGKAAIRVVCIADTHDQLVSVPVGDVLIHAGDLTTDGSAADVQRQLDWLKSLPHPVKIVVAGNHDSYFDARSRSADDVRTAAKLDLDGLLYLEGELTVQEVKGRQLAIFGAPDIPECGPENFAFQYTPAKQPWLSKVPPRTDILVTHGPPKHHRDLGIGCPHLLREVWRVKPRLHVFGHTHWAYGKESVYFDGMQVAYERLLSRPRRGLLWDLVPNESWLDMAQVLLHGVHSVLWKWLMGGPGSNQGSLMVNAAQMHKNSGTVRSRAVVVDM</sequence>
<dbReference type="InParanoid" id="A0A151GQR8"/>
<evidence type="ECO:0000259" key="1">
    <source>
        <dbReference type="Pfam" id="PF00149"/>
    </source>
</evidence>
<organism evidence="2 3">
    <name type="scientific">Drechmeria coniospora</name>
    <name type="common">Nematophagous fungus</name>
    <name type="synonym">Meria coniospora</name>
    <dbReference type="NCBI Taxonomy" id="98403"/>
    <lineage>
        <taxon>Eukaryota</taxon>
        <taxon>Fungi</taxon>
        <taxon>Dikarya</taxon>
        <taxon>Ascomycota</taxon>
        <taxon>Pezizomycotina</taxon>
        <taxon>Sordariomycetes</taxon>
        <taxon>Hypocreomycetidae</taxon>
        <taxon>Hypocreales</taxon>
        <taxon>Ophiocordycipitaceae</taxon>
        <taxon>Drechmeria</taxon>
    </lineage>
</organism>
<dbReference type="InterPro" id="IPR004843">
    <property type="entry name" value="Calcineurin-like_PHP"/>
</dbReference>
<comment type="caution">
    <text evidence="2">The sequence shown here is derived from an EMBL/GenBank/DDBJ whole genome shotgun (WGS) entry which is preliminary data.</text>
</comment>
<evidence type="ECO:0000313" key="3">
    <source>
        <dbReference type="Proteomes" id="UP000076580"/>
    </source>
</evidence>
<dbReference type="GeneID" id="63713174"/>
<accession>A0A151GQR8</accession>
<proteinExistence type="predicted"/>
<dbReference type="AlphaFoldDB" id="A0A151GQR8"/>
<dbReference type="InterPro" id="IPR051693">
    <property type="entry name" value="UPF0046_metallophosphoest"/>
</dbReference>
<keyword evidence="3" id="KW-1185">Reference proteome</keyword>
<dbReference type="Gene3D" id="3.60.21.10">
    <property type="match status" value="1"/>
</dbReference>
<feature type="domain" description="Calcineurin-like phosphoesterase" evidence="1">
    <location>
        <begin position="160"/>
        <end position="333"/>
    </location>
</feature>
<name>A0A151GQR8_DRECN</name>
<dbReference type="EMBL" id="LAYC01000001">
    <property type="protein sequence ID" value="KYK59401.1"/>
    <property type="molecule type" value="Genomic_DNA"/>
</dbReference>
<dbReference type="SUPFAM" id="SSF56300">
    <property type="entry name" value="Metallo-dependent phosphatases"/>
    <property type="match status" value="1"/>
</dbReference>
<dbReference type="PANTHER" id="PTHR12905">
    <property type="entry name" value="METALLOPHOSPHOESTERASE"/>
    <property type="match status" value="1"/>
</dbReference>
<gene>
    <name evidence="2" type="ORF">DCS_00531</name>
</gene>
<reference evidence="2 3" key="1">
    <citation type="journal article" date="2016" name="Sci. Rep.">
        <title>Insights into Adaptations to a Near-Obligate Nematode Endoparasitic Lifestyle from the Finished Genome of Drechmeria coniospora.</title>
        <authorList>
            <person name="Zhang L."/>
            <person name="Zhou Z."/>
            <person name="Guo Q."/>
            <person name="Fokkens L."/>
            <person name="Miskei M."/>
            <person name="Pocsi I."/>
            <person name="Zhang W."/>
            <person name="Chen M."/>
            <person name="Wang L."/>
            <person name="Sun Y."/>
            <person name="Donzelli B.G."/>
            <person name="Gibson D.M."/>
            <person name="Nelson D.R."/>
            <person name="Luo J.G."/>
            <person name="Rep M."/>
            <person name="Liu H."/>
            <person name="Yang S."/>
            <person name="Wang J."/>
            <person name="Krasnoff S.B."/>
            <person name="Xu Y."/>
            <person name="Molnar I."/>
            <person name="Lin M."/>
        </authorList>
    </citation>
    <scope>NUCLEOTIDE SEQUENCE [LARGE SCALE GENOMIC DNA]</scope>
    <source>
        <strain evidence="2 3">ARSEF 6962</strain>
    </source>
</reference>
<dbReference type="GO" id="GO:0016787">
    <property type="term" value="F:hydrolase activity"/>
    <property type="evidence" value="ECO:0007669"/>
    <property type="project" value="InterPro"/>
</dbReference>